<feature type="signal peptide" evidence="1">
    <location>
        <begin position="1"/>
        <end position="20"/>
    </location>
</feature>
<keyword evidence="3" id="KW-1185">Reference proteome</keyword>
<gene>
    <name evidence="2" type="ORF">GCM10011340_09200</name>
</gene>
<evidence type="ECO:0000256" key="1">
    <source>
        <dbReference type="SAM" id="SignalP"/>
    </source>
</evidence>
<accession>A0ABQ3I7C5</accession>
<evidence type="ECO:0000313" key="3">
    <source>
        <dbReference type="Proteomes" id="UP000658258"/>
    </source>
</evidence>
<feature type="chain" id="PRO_5045315368" evidence="1">
    <location>
        <begin position="21"/>
        <end position="271"/>
    </location>
</feature>
<keyword evidence="1" id="KW-0732">Signal</keyword>
<comment type="caution">
    <text evidence="2">The sequence shown here is derived from an EMBL/GenBank/DDBJ whole genome shotgun (WGS) entry which is preliminary data.</text>
</comment>
<dbReference type="RefSeq" id="WP_189629004.1">
    <property type="nucleotide sequence ID" value="NZ_BNAG01000001.1"/>
</dbReference>
<organism evidence="2 3">
    <name type="scientific">Roseivirga thermotolerans</name>
    <dbReference type="NCBI Taxonomy" id="1758176"/>
    <lineage>
        <taxon>Bacteria</taxon>
        <taxon>Pseudomonadati</taxon>
        <taxon>Bacteroidota</taxon>
        <taxon>Cytophagia</taxon>
        <taxon>Cytophagales</taxon>
        <taxon>Roseivirgaceae</taxon>
        <taxon>Roseivirga</taxon>
    </lineage>
</organism>
<evidence type="ECO:0000313" key="2">
    <source>
        <dbReference type="EMBL" id="GHE56442.1"/>
    </source>
</evidence>
<reference evidence="3" key="1">
    <citation type="journal article" date="2019" name="Int. J. Syst. Evol. Microbiol.">
        <title>The Global Catalogue of Microorganisms (GCM) 10K type strain sequencing project: providing services to taxonomists for standard genome sequencing and annotation.</title>
        <authorList>
            <consortium name="The Broad Institute Genomics Platform"/>
            <consortium name="The Broad Institute Genome Sequencing Center for Infectious Disease"/>
            <person name="Wu L."/>
            <person name="Ma J."/>
        </authorList>
    </citation>
    <scope>NUCLEOTIDE SEQUENCE [LARGE SCALE GENOMIC DNA]</scope>
    <source>
        <strain evidence="3">CGMCC 1.15111</strain>
    </source>
</reference>
<dbReference type="EMBL" id="BNAG01000001">
    <property type="protein sequence ID" value="GHE56442.1"/>
    <property type="molecule type" value="Genomic_DNA"/>
</dbReference>
<dbReference type="Proteomes" id="UP000658258">
    <property type="component" value="Unassembled WGS sequence"/>
</dbReference>
<name>A0ABQ3I7C5_9BACT</name>
<protein>
    <submittedName>
        <fullName evidence="2">Uncharacterized protein</fullName>
    </submittedName>
</protein>
<sequence length="271" mass="29366">MNKFILVCCLLGTAFFSVYAQDDSRQSSPQMVIIYLEDKSEINGELISENDASIVIRSESLGLLTFQKNEIRRIIRLDPKGRIPNPNPTRYFIGQSAYTLPKGEGYYQNIYGVFNLVSYGVTDRLSLTGGLELISTFSGNPLLFANAKYGVPVAPKLNVAASVSYLTIASSIADVSLGTINGLVTYGTHEHQLTIGTGYAFAQGEIDNSGVITVAGITRLTGRLALITENYLLPGESSVISGGLRYIAKKVTVDLLYFEGGFPAIDIVLKL</sequence>
<proteinExistence type="predicted"/>